<keyword evidence="3" id="KW-1185">Reference proteome</keyword>
<proteinExistence type="predicted"/>
<dbReference type="Proteomes" id="UP000596661">
    <property type="component" value="Unassembled WGS sequence"/>
</dbReference>
<evidence type="ECO:0000313" key="3">
    <source>
        <dbReference type="Proteomes" id="UP000596661"/>
    </source>
</evidence>
<dbReference type="AlphaFoldDB" id="A0A803QQV7"/>
<accession>A0A803QQV7</accession>
<organism evidence="2 3">
    <name type="scientific">Cannabis sativa</name>
    <name type="common">Hemp</name>
    <name type="synonym">Marijuana</name>
    <dbReference type="NCBI Taxonomy" id="3483"/>
    <lineage>
        <taxon>Eukaryota</taxon>
        <taxon>Viridiplantae</taxon>
        <taxon>Streptophyta</taxon>
        <taxon>Embryophyta</taxon>
        <taxon>Tracheophyta</taxon>
        <taxon>Spermatophyta</taxon>
        <taxon>Magnoliopsida</taxon>
        <taxon>eudicotyledons</taxon>
        <taxon>Gunneridae</taxon>
        <taxon>Pentapetalae</taxon>
        <taxon>rosids</taxon>
        <taxon>fabids</taxon>
        <taxon>Rosales</taxon>
        <taxon>Cannabaceae</taxon>
        <taxon>Cannabis</taxon>
    </lineage>
</organism>
<protein>
    <submittedName>
        <fullName evidence="2">Uncharacterized protein</fullName>
    </submittedName>
</protein>
<feature type="region of interest" description="Disordered" evidence="1">
    <location>
        <begin position="1"/>
        <end position="35"/>
    </location>
</feature>
<evidence type="ECO:0000256" key="1">
    <source>
        <dbReference type="SAM" id="MobiDB-lite"/>
    </source>
</evidence>
<dbReference type="EnsemblPlants" id="evm.model.10.898">
    <property type="protein sequence ID" value="cds.evm.model.10.898"/>
    <property type="gene ID" value="evm.TU.10.898"/>
</dbReference>
<feature type="compositionally biased region" description="Basic and acidic residues" evidence="1">
    <location>
        <begin position="24"/>
        <end position="35"/>
    </location>
</feature>
<evidence type="ECO:0000313" key="2">
    <source>
        <dbReference type="EnsemblPlants" id="cds.evm.model.10.898"/>
    </source>
</evidence>
<sequence length="70" mass="7934">MTFSAPPKKSRRKENTFVPNNPHSMRDSPNGKEKVIENKDEGYNSEHPDKVELKDAPEVTATKIKALLQN</sequence>
<dbReference type="EMBL" id="UZAU01000813">
    <property type="status" value="NOT_ANNOTATED_CDS"/>
    <property type="molecule type" value="Genomic_DNA"/>
</dbReference>
<reference evidence="2" key="1">
    <citation type="submission" date="2021-03" db="UniProtKB">
        <authorList>
            <consortium name="EnsemblPlants"/>
        </authorList>
    </citation>
    <scope>IDENTIFICATION</scope>
</reference>
<name>A0A803QQV7_CANSA</name>
<dbReference type="Gramene" id="evm.model.10.898">
    <property type="protein sequence ID" value="cds.evm.model.10.898"/>
    <property type="gene ID" value="evm.TU.10.898"/>
</dbReference>